<feature type="signal peptide" evidence="1">
    <location>
        <begin position="1"/>
        <end position="28"/>
    </location>
</feature>
<dbReference type="PANTHER" id="PTHR36573">
    <property type="entry name" value="INTERMEMBRANE PHOSPHOLIPID TRANSPORT SYSTEM BINDING PROTEIN MLAC"/>
    <property type="match status" value="1"/>
</dbReference>
<evidence type="ECO:0000313" key="2">
    <source>
        <dbReference type="EMBL" id="MBB1126093.1"/>
    </source>
</evidence>
<sequence>MTAKPTTFFIAAVTALLLFAQTIQPVLANEAATDLIKRTATKMLSTLEMQRADVDRDPRLIYQLVSEILLPHFDFAAITQSAVGSSWRTATPQQRTALIDGFQQMLVRTYARALLNYTGQDIIYQSAKPGTRPNTVIVPTLVRAPGAAAVPIDYRLKQQGSEWKVYDVVIENVSLIANYRGQFRSIISSGGIDGLIQELTTKNASKL</sequence>
<keyword evidence="3" id="KW-1185">Reference proteome</keyword>
<organism evidence="2 3">
    <name type="scientific">Thiospirillum jenense</name>
    <dbReference type="NCBI Taxonomy" id="1653858"/>
    <lineage>
        <taxon>Bacteria</taxon>
        <taxon>Pseudomonadati</taxon>
        <taxon>Pseudomonadota</taxon>
        <taxon>Gammaproteobacteria</taxon>
        <taxon>Chromatiales</taxon>
        <taxon>Chromatiaceae</taxon>
        <taxon>Thiospirillum</taxon>
    </lineage>
</organism>
<dbReference type="RefSeq" id="WP_182583717.1">
    <property type="nucleotide sequence ID" value="NZ_JABVCQ010000013.1"/>
</dbReference>
<evidence type="ECO:0000313" key="3">
    <source>
        <dbReference type="Proteomes" id="UP000548632"/>
    </source>
</evidence>
<dbReference type="Gene3D" id="3.10.450.710">
    <property type="entry name" value="Tgt2/MlaC"/>
    <property type="match status" value="1"/>
</dbReference>
<reference evidence="2 3" key="1">
    <citation type="journal article" date="2020" name="Arch. Microbiol.">
        <title>The genome sequence of the giant phototrophic gammaproteobacterium Thiospirillum jenense gives insight into its physiological properties and phylogenetic relationships.</title>
        <authorList>
            <person name="Imhoff J.F."/>
            <person name="Meyer T.E."/>
            <person name="Kyndt J.A."/>
        </authorList>
    </citation>
    <scope>NUCLEOTIDE SEQUENCE [LARGE SCALE GENOMIC DNA]</scope>
    <source>
        <strain evidence="2 3">DSM 216</strain>
    </source>
</reference>
<dbReference type="InterPro" id="IPR042245">
    <property type="entry name" value="Tgt2/MlaC_sf"/>
</dbReference>
<dbReference type="EMBL" id="JABVCQ010000013">
    <property type="protein sequence ID" value="MBB1126093.1"/>
    <property type="molecule type" value="Genomic_DNA"/>
</dbReference>
<keyword evidence="1" id="KW-0732">Signal</keyword>
<proteinExistence type="predicted"/>
<dbReference type="PANTHER" id="PTHR36573:SF1">
    <property type="entry name" value="INTERMEMBRANE PHOSPHOLIPID TRANSPORT SYSTEM BINDING PROTEIN MLAC"/>
    <property type="match status" value="1"/>
</dbReference>
<accession>A0A839HAG6</accession>
<dbReference type="AlphaFoldDB" id="A0A839HAG6"/>
<comment type="caution">
    <text evidence="2">The sequence shown here is derived from an EMBL/GenBank/DDBJ whole genome shotgun (WGS) entry which is preliminary data.</text>
</comment>
<feature type="chain" id="PRO_5033054942" evidence="1">
    <location>
        <begin position="29"/>
        <end position="207"/>
    </location>
</feature>
<dbReference type="Proteomes" id="UP000548632">
    <property type="component" value="Unassembled WGS sequence"/>
</dbReference>
<evidence type="ECO:0000256" key="1">
    <source>
        <dbReference type="SAM" id="SignalP"/>
    </source>
</evidence>
<dbReference type="Pfam" id="PF05494">
    <property type="entry name" value="MlaC"/>
    <property type="match status" value="1"/>
</dbReference>
<gene>
    <name evidence="2" type="ORF">HUK38_07600</name>
</gene>
<name>A0A839HAG6_9GAMM</name>
<dbReference type="PIRSF" id="PIRSF004649">
    <property type="entry name" value="MlaC"/>
    <property type="match status" value="1"/>
</dbReference>
<dbReference type="InterPro" id="IPR008869">
    <property type="entry name" value="MlaC/ttg2D"/>
</dbReference>
<protein>
    <submittedName>
        <fullName evidence="2">ABC transporter substrate-binding protein</fullName>
    </submittedName>
</protein>